<evidence type="ECO:0000313" key="7">
    <source>
        <dbReference type="Proteomes" id="UP001597343"/>
    </source>
</evidence>
<dbReference type="Gene3D" id="3.90.1720.10">
    <property type="entry name" value="endopeptidase domain like (from Nostoc punctiforme)"/>
    <property type="match status" value="1"/>
</dbReference>
<protein>
    <submittedName>
        <fullName evidence="6">C40 family peptidase</fullName>
    </submittedName>
</protein>
<dbReference type="SUPFAM" id="SSF54001">
    <property type="entry name" value="Cysteine proteinases"/>
    <property type="match status" value="1"/>
</dbReference>
<comment type="caution">
    <text evidence="6">The sequence shown here is derived from an EMBL/GenBank/DDBJ whole genome shotgun (WGS) entry which is preliminary data.</text>
</comment>
<keyword evidence="2" id="KW-0645">Protease</keyword>
<dbReference type="PANTHER" id="PTHR47053:SF1">
    <property type="entry name" value="MUREIN DD-ENDOPEPTIDASE MEPH-RELATED"/>
    <property type="match status" value="1"/>
</dbReference>
<keyword evidence="4" id="KW-0788">Thiol protease</keyword>
<dbReference type="InterPro" id="IPR000064">
    <property type="entry name" value="NLP_P60_dom"/>
</dbReference>
<dbReference type="InterPro" id="IPR038765">
    <property type="entry name" value="Papain-like_cys_pep_sf"/>
</dbReference>
<proteinExistence type="inferred from homology"/>
<dbReference type="Pfam" id="PF00877">
    <property type="entry name" value="NLPC_P60"/>
    <property type="match status" value="1"/>
</dbReference>
<name>A0ABW4ZSY0_9BACL</name>
<feature type="domain" description="NlpC/P60" evidence="5">
    <location>
        <begin position="115"/>
        <end position="237"/>
    </location>
</feature>
<evidence type="ECO:0000259" key="5">
    <source>
        <dbReference type="PROSITE" id="PS51935"/>
    </source>
</evidence>
<gene>
    <name evidence="6" type="ORF">ACFSOY_01920</name>
</gene>
<reference evidence="7" key="1">
    <citation type="journal article" date="2019" name="Int. J. Syst. Evol. Microbiol.">
        <title>The Global Catalogue of Microorganisms (GCM) 10K type strain sequencing project: providing services to taxonomists for standard genome sequencing and annotation.</title>
        <authorList>
            <consortium name="The Broad Institute Genomics Platform"/>
            <consortium name="The Broad Institute Genome Sequencing Center for Infectious Disease"/>
            <person name="Wu L."/>
            <person name="Ma J."/>
        </authorList>
    </citation>
    <scope>NUCLEOTIDE SEQUENCE [LARGE SCALE GENOMIC DNA]</scope>
    <source>
        <strain evidence="7">CGMCC 1.13574</strain>
    </source>
</reference>
<sequence>MNRRQQWVTAWLIMILTWVLVLPSSQTSVTALAEGRPLVQLDLSGRGFDLRTESLRASSMFEIGTGISLQELRAEDQKLLEQKRLGRRAEELSIPRNLLTSRSIHLAQAAKQVQEQSRLRVAREAERFIGTPYVWGGTTPQGFDCSGFTQYVYRVNGVEVPRNSYDQFAVGESVPKQELQPGDLVFFSTYAPGPSHLGIYVGEGKFVHALNDKTGVITSTLEEQYYHSRFIGAKRVI</sequence>
<evidence type="ECO:0000313" key="6">
    <source>
        <dbReference type="EMBL" id="MFD2168775.1"/>
    </source>
</evidence>
<evidence type="ECO:0000256" key="1">
    <source>
        <dbReference type="ARBA" id="ARBA00007074"/>
    </source>
</evidence>
<evidence type="ECO:0000256" key="3">
    <source>
        <dbReference type="ARBA" id="ARBA00022801"/>
    </source>
</evidence>
<dbReference type="PANTHER" id="PTHR47053">
    <property type="entry name" value="MUREIN DD-ENDOPEPTIDASE MEPH-RELATED"/>
    <property type="match status" value="1"/>
</dbReference>
<organism evidence="6 7">
    <name type="scientific">Tumebacillus lipolyticus</name>
    <dbReference type="NCBI Taxonomy" id="1280370"/>
    <lineage>
        <taxon>Bacteria</taxon>
        <taxon>Bacillati</taxon>
        <taxon>Bacillota</taxon>
        <taxon>Bacilli</taxon>
        <taxon>Bacillales</taxon>
        <taxon>Alicyclobacillaceae</taxon>
        <taxon>Tumebacillus</taxon>
    </lineage>
</organism>
<accession>A0ABW4ZSY0</accession>
<dbReference type="EMBL" id="JBHUIO010000002">
    <property type="protein sequence ID" value="MFD2168775.1"/>
    <property type="molecule type" value="Genomic_DNA"/>
</dbReference>
<evidence type="ECO:0000256" key="4">
    <source>
        <dbReference type="ARBA" id="ARBA00022807"/>
    </source>
</evidence>
<comment type="similarity">
    <text evidence="1">Belongs to the peptidase C40 family.</text>
</comment>
<evidence type="ECO:0000256" key="2">
    <source>
        <dbReference type="ARBA" id="ARBA00022670"/>
    </source>
</evidence>
<dbReference type="Proteomes" id="UP001597343">
    <property type="component" value="Unassembled WGS sequence"/>
</dbReference>
<dbReference type="InterPro" id="IPR051202">
    <property type="entry name" value="Peptidase_C40"/>
</dbReference>
<keyword evidence="3" id="KW-0378">Hydrolase</keyword>
<keyword evidence="7" id="KW-1185">Reference proteome</keyword>
<dbReference type="RefSeq" id="WP_386043791.1">
    <property type="nucleotide sequence ID" value="NZ_JBHUIO010000002.1"/>
</dbReference>
<dbReference type="PROSITE" id="PS51935">
    <property type="entry name" value="NLPC_P60"/>
    <property type="match status" value="1"/>
</dbReference>